<dbReference type="Proteomes" id="UP000030748">
    <property type="component" value="Unassembled WGS sequence"/>
</dbReference>
<feature type="non-terminal residue" evidence="8">
    <location>
        <position position="186"/>
    </location>
</feature>
<reference evidence="8 9" key="1">
    <citation type="journal article" date="2013" name="Proc. Natl. Acad. Sci. U.S.A.">
        <title>Fine-scale variation in meiotic recombination in Mimulus inferred from population shotgun sequencing.</title>
        <authorList>
            <person name="Hellsten U."/>
            <person name="Wright K.M."/>
            <person name="Jenkins J."/>
            <person name="Shu S."/>
            <person name="Yuan Y."/>
            <person name="Wessler S.R."/>
            <person name="Schmutz J."/>
            <person name="Willis J.H."/>
            <person name="Rokhsar D.S."/>
        </authorList>
    </citation>
    <scope>NUCLEOTIDE SEQUENCE [LARGE SCALE GENOMIC DNA]</scope>
    <source>
        <strain evidence="9">cv. DUN x IM62</strain>
    </source>
</reference>
<keyword evidence="2" id="KW-0805">Transcription regulation</keyword>
<evidence type="ECO:0000256" key="1">
    <source>
        <dbReference type="ARBA" id="ARBA00004123"/>
    </source>
</evidence>
<dbReference type="GO" id="GO:0045944">
    <property type="term" value="P:positive regulation of transcription by RNA polymerase II"/>
    <property type="evidence" value="ECO:0007669"/>
    <property type="project" value="InterPro"/>
</dbReference>
<keyword evidence="5" id="KW-0539">Nucleus</keyword>
<dbReference type="SMART" id="SM00432">
    <property type="entry name" value="MADS"/>
    <property type="match status" value="1"/>
</dbReference>
<evidence type="ECO:0000256" key="6">
    <source>
        <dbReference type="SAM" id="MobiDB-lite"/>
    </source>
</evidence>
<dbReference type="eggNOG" id="KOG0014">
    <property type="taxonomic scope" value="Eukaryota"/>
</dbReference>
<dbReference type="CDD" id="cd00266">
    <property type="entry name" value="MADS_SRF_like"/>
    <property type="match status" value="1"/>
</dbReference>
<feature type="domain" description="MADS-box" evidence="7">
    <location>
        <begin position="1"/>
        <end position="49"/>
    </location>
</feature>
<dbReference type="Gene3D" id="3.40.1810.10">
    <property type="entry name" value="Transcription factor, MADS-box"/>
    <property type="match status" value="1"/>
</dbReference>
<dbReference type="EMBL" id="KI630404">
    <property type="protein sequence ID" value="EYU40291.1"/>
    <property type="molecule type" value="Genomic_DNA"/>
</dbReference>
<dbReference type="PANTHER" id="PTHR11945">
    <property type="entry name" value="MADS BOX PROTEIN"/>
    <property type="match status" value="1"/>
</dbReference>
<keyword evidence="4" id="KW-0804">Transcription</keyword>
<dbReference type="GO" id="GO:0006357">
    <property type="term" value="P:regulation of transcription by RNA polymerase II"/>
    <property type="evidence" value="ECO:0000318"/>
    <property type="project" value="GO_Central"/>
</dbReference>
<evidence type="ECO:0000256" key="3">
    <source>
        <dbReference type="ARBA" id="ARBA00023125"/>
    </source>
</evidence>
<evidence type="ECO:0000313" key="8">
    <source>
        <dbReference type="EMBL" id="EYU40291.1"/>
    </source>
</evidence>
<dbReference type="PROSITE" id="PS50066">
    <property type="entry name" value="MADS_BOX_2"/>
    <property type="match status" value="1"/>
</dbReference>
<organism evidence="8 9">
    <name type="scientific">Erythranthe guttata</name>
    <name type="common">Yellow monkey flower</name>
    <name type="synonym">Mimulus guttatus</name>
    <dbReference type="NCBI Taxonomy" id="4155"/>
    <lineage>
        <taxon>Eukaryota</taxon>
        <taxon>Viridiplantae</taxon>
        <taxon>Streptophyta</taxon>
        <taxon>Embryophyta</taxon>
        <taxon>Tracheophyta</taxon>
        <taxon>Spermatophyta</taxon>
        <taxon>Magnoliopsida</taxon>
        <taxon>eudicotyledons</taxon>
        <taxon>Gunneridae</taxon>
        <taxon>Pentapetalae</taxon>
        <taxon>asterids</taxon>
        <taxon>lamiids</taxon>
        <taxon>Lamiales</taxon>
        <taxon>Phrymaceae</taxon>
        <taxon>Erythranthe</taxon>
    </lineage>
</organism>
<dbReference type="PRINTS" id="PR00404">
    <property type="entry name" value="MADSDOMAIN"/>
</dbReference>
<dbReference type="InterPro" id="IPR036879">
    <property type="entry name" value="TF_MADSbox_sf"/>
</dbReference>
<dbReference type="GO" id="GO:0005634">
    <property type="term" value="C:nucleus"/>
    <property type="evidence" value="ECO:0007669"/>
    <property type="project" value="UniProtKB-SubCell"/>
</dbReference>
<gene>
    <name evidence="8" type="ORF">MIMGU_mgv1a021927mg</name>
</gene>
<feature type="region of interest" description="Disordered" evidence="6">
    <location>
        <begin position="164"/>
        <end position="186"/>
    </location>
</feature>
<evidence type="ECO:0000259" key="7">
    <source>
        <dbReference type="PROSITE" id="PS50066"/>
    </source>
</evidence>
<dbReference type="PANTHER" id="PTHR11945:SF387">
    <property type="entry name" value="AGAMOUS-LIKE MADS-BOX PROTEIN AGL80"/>
    <property type="match status" value="1"/>
</dbReference>
<dbReference type="GO" id="GO:0000981">
    <property type="term" value="F:DNA-binding transcription factor activity, RNA polymerase II-specific"/>
    <property type="evidence" value="ECO:0000318"/>
    <property type="project" value="GO_Central"/>
</dbReference>
<evidence type="ECO:0000256" key="4">
    <source>
        <dbReference type="ARBA" id="ARBA00023163"/>
    </source>
</evidence>
<comment type="subcellular location">
    <subcellularLocation>
        <location evidence="1">Nucleus</location>
    </subcellularLocation>
</comment>
<keyword evidence="9" id="KW-1185">Reference proteome</keyword>
<dbReference type="GO" id="GO:0000978">
    <property type="term" value="F:RNA polymerase II cis-regulatory region sequence-specific DNA binding"/>
    <property type="evidence" value="ECO:0000318"/>
    <property type="project" value="GO_Central"/>
</dbReference>
<protein>
    <recommendedName>
        <fullName evidence="7">MADS-box domain-containing protein</fullName>
    </recommendedName>
</protein>
<dbReference type="AlphaFoldDB" id="A0A022RJB0"/>
<evidence type="ECO:0000313" key="9">
    <source>
        <dbReference type="Proteomes" id="UP000030748"/>
    </source>
</evidence>
<dbReference type="InterPro" id="IPR002100">
    <property type="entry name" value="TF_MADSbox"/>
</dbReference>
<dbReference type="InterPro" id="IPR033897">
    <property type="entry name" value="SRF-like_MADS-box"/>
</dbReference>
<proteinExistence type="predicted"/>
<accession>A0A022RJB0</accession>
<name>A0A022RJB0_ERYGU</name>
<dbReference type="Pfam" id="PF00319">
    <property type="entry name" value="SRF-TF"/>
    <property type="match status" value="1"/>
</dbReference>
<dbReference type="SUPFAM" id="SSF55455">
    <property type="entry name" value="SRF-like"/>
    <property type="match status" value="1"/>
</dbReference>
<sequence length="186" mass="21175">MTRKKVTLAYITNDSERKASFKKRKKGLIKKVSELSTLCGVEACAIIYSPYDPRPEVWPSQEGAMAVLARFRRLSEMDQCRKMVNQESFTRQRVKKAEDQCIRVRKDNKRREMENFLYQWLAGMVSLDDFDARDRGEMTWILNQILRDLTSRMAGIRNPGGNLLLQGSGSGSGSGSEALEAEDADE</sequence>
<keyword evidence="3" id="KW-0238">DNA-binding</keyword>
<evidence type="ECO:0000256" key="2">
    <source>
        <dbReference type="ARBA" id="ARBA00023015"/>
    </source>
</evidence>
<evidence type="ECO:0000256" key="5">
    <source>
        <dbReference type="ARBA" id="ARBA00023242"/>
    </source>
</evidence>
<dbReference type="GO" id="GO:0046983">
    <property type="term" value="F:protein dimerization activity"/>
    <property type="evidence" value="ECO:0007669"/>
    <property type="project" value="InterPro"/>
</dbReference>
<dbReference type="FunFam" id="3.40.1810.10:FF:000018">
    <property type="entry name" value="agamous-like MADS-box protein AGL80"/>
    <property type="match status" value="1"/>
</dbReference>